<keyword evidence="4" id="KW-0539">Nucleus</keyword>
<dbReference type="Proteomes" id="UP001610446">
    <property type="component" value="Unassembled WGS sequence"/>
</dbReference>
<evidence type="ECO:0000313" key="7">
    <source>
        <dbReference type="EMBL" id="KAL2849923.1"/>
    </source>
</evidence>
<keyword evidence="2" id="KW-0238">DNA-binding</keyword>
<reference evidence="7 8" key="1">
    <citation type="submission" date="2024-07" db="EMBL/GenBank/DDBJ databases">
        <title>Section-level genome sequencing and comparative genomics of Aspergillus sections Usti and Cavernicolus.</title>
        <authorList>
            <consortium name="Lawrence Berkeley National Laboratory"/>
            <person name="Nybo J.L."/>
            <person name="Vesth T.C."/>
            <person name="Theobald S."/>
            <person name="Frisvad J.C."/>
            <person name="Larsen T.O."/>
            <person name="Kjaerboelling I."/>
            <person name="Rothschild-Mancinelli K."/>
            <person name="Lyhne E.K."/>
            <person name="Kogle M.E."/>
            <person name="Barry K."/>
            <person name="Clum A."/>
            <person name="Na H."/>
            <person name="Ledsgaard L."/>
            <person name="Lin J."/>
            <person name="Lipzen A."/>
            <person name="Kuo A."/>
            <person name="Riley R."/>
            <person name="Mondo S."/>
            <person name="Labutti K."/>
            <person name="Haridas S."/>
            <person name="Pangalinan J."/>
            <person name="Salamov A.A."/>
            <person name="Simmons B.A."/>
            <person name="Magnuson J.K."/>
            <person name="Chen J."/>
            <person name="Drula E."/>
            <person name="Henrissat B."/>
            <person name="Wiebenga A."/>
            <person name="Lubbers R.J."/>
            <person name="Gomes A.C."/>
            <person name="Makela M.R."/>
            <person name="Stajich J."/>
            <person name="Grigoriev I.V."/>
            <person name="Mortensen U.H."/>
            <person name="De Vries R.P."/>
            <person name="Baker S.E."/>
            <person name="Andersen M.R."/>
        </authorList>
    </citation>
    <scope>NUCLEOTIDE SEQUENCE [LARGE SCALE GENOMIC DNA]</scope>
    <source>
        <strain evidence="7 8">CBS 123904</strain>
    </source>
</reference>
<evidence type="ECO:0000256" key="3">
    <source>
        <dbReference type="ARBA" id="ARBA00023163"/>
    </source>
</evidence>
<name>A0ABR4KCB2_9EURO</name>
<dbReference type="CDD" id="cd00067">
    <property type="entry name" value="GAL4"/>
    <property type="match status" value="1"/>
</dbReference>
<keyword evidence="8" id="KW-1185">Reference proteome</keyword>
<dbReference type="EMBL" id="JBFXLU010000040">
    <property type="protein sequence ID" value="KAL2849923.1"/>
    <property type="molecule type" value="Genomic_DNA"/>
</dbReference>
<evidence type="ECO:0000256" key="5">
    <source>
        <dbReference type="SAM" id="MobiDB-lite"/>
    </source>
</evidence>
<evidence type="ECO:0000259" key="6">
    <source>
        <dbReference type="PROSITE" id="PS50048"/>
    </source>
</evidence>
<proteinExistence type="predicted"/>
<evidence type="ECO:0000256" key="1">
    <source>
        <dbReference type="ARBA" id="ARBA00023015"/>
    </source>
</evidence>
<comment type="caution">
    <text evidence="7">The sequence shown here is derived from an EMBL/GenBank/DDBJ whole genome shotgun (WGS) entry which is preliminary data.</text>
</comment>
<evidence type="ECO:0000256" key="4">
    <source>
        <dbReference type="ARBA" id="ARBA00023242"/>
    </source>
</evidence>
<dbReference type="Gene3D" id="4.10.240.10">
    <property type="entry name" value="Zn(2)-C6 fungal-type DNA-binding domain"/>
    <property type="match status" value="1"/>
</dbReference>
<feature type="region of interest" description="Disordered" evidence="5">
    <location>
        <begin position="55"/>
        <end position="80"/>
    </location>
</feature>
<keyword evidence="1" id="KW-0805">Transcription regulation</keyword>
<accession>A0ABR4KCB2</accession>
<sequence length="504" mass="55993">MVFPGRRSTGCYTCRQRKVKCDATRPACSRCAKFGRKCGGYPDMFTFKSYNGSSFREPPQLLDSEEESTEASSRENSSKAAASAIMRLPDVDTGSDSQSIFIAPNIESACSDFSSLAYFIHYHVAVIHRSPCGGHLAFLPDLYREKSSQPCLKHAVQSVAYLSLYNRHGAPNLWYQARKNYSLALAALAAAINTPESASGDEVFASSLLLSMFIDLSSERTPGGNHHIPGMHALMQFRSPEGKYGRRLLAWASTHMVQAIASGQYHYALLPPLLKGTQRPDSVSHGVKLLGLISEFCQSVQEIRSTLLRHLDQTTTQAQTPVTGLLCEIEWKLKHIFYEIDHWHACLPYHWKRQLYLMKLGNSVCPPALGLSGQDPWTTCFLAAISSAHLAFYIQCLDNSKYVLSLNEPSAMSLSLYNVEGRIRETITVICSAVRCTIGSLDNNKVFQPVEGIKSGGIRYNLLSPMELVARCRFAAPDQVLLCTQAYVYMRTQHALARVVAWII</sequence>
<dbReference type="SUPFAM" id="SSF57701">
    <property type="entry name" value="Zn2/Cys6 DNA-binding domain"/>
    <property type="match status" value="1"/>
</dbReference>
<evidence type="ECO:0000256" key="2">
    <source>
        <dbReference type="ARBA" id="ARBA00023125"/>
    </source>
</evidence>
<organism evidence="7 8">
    <name type="scientific">Aspergillus pseudoustus</name>
    <dbReference type="NCBI Taxonomy" id="1810923"/>
    <lineage>
        <taxon>Eukaryota</taxon>
        <taxon>Fungi</taxon>
        <taxon>Dikarya</taxon>
        <taxon>Ascomycota</taxon>
        <taxon>Pezizomycotina</taxon>
        <taxon>Eurotiomycetes</taxon>
        <taxon>Eurotiomycetidae</taxon>
        <taxon>Eurotiales</taxon>
        <taxon>Aspergillaceae</taxon>
        <taxon>Aspergillus</taxon>
        <taxon>Aspergillus subgen. Nidulantes</taxon>
    </lineage>
</organism>
<dbReference type="Pfam" id="PF00172">
    <property type="entry name" value="Zn_clus"/>
    <property type="match status" value="1"/>
</dbReference>
<dbReference type="InterPro" id="IPR053175">
    <property type="entry name" value="DHMBA_Reg_Transcription_Factor"/>
</dbReference>
<gene>
    <name evidence="7" type="ORF">BJY01DRAFT_210255</name>
</gene>
<protein>
    <recommendedName>
        <fullName evidence="6">Zn(2)-C6 fungal-type domain-containing protein</fullName>
    </recommendedName>
</protein>
<dbReference type="InterPro" id="IPR036864">
    <property type="entry name" value="Zn2-C6_fun-type_DNA-bd_sf"/>
</dbReference>
<keyword evidence="3" id="KW-0804">Transcription</keyword>
<dbReference type="PROSITE" id="PS50048">
    <property type="entry name" value="ZN2_CY6_FUNGAL_2"/>
    <property type="match status" value="1"/>
</dbReference>
<dbReference type="PANTHER" id="PTHR38791">
    <property type="entry name" value="ZN(II)2CYS6 TRANSCRIPTION FACTOR (EUROFUNG)-RELATED-RELATED"/>
    <property type="match status" value="1"/>
</dbReference>
<evidence type="ECO:0000313" key="8">
    <source>
        <dbReference type="Proteomes" id="UP001610446"/>
    </source>
</evidence>
<dbReference type="PROSITE" id="PS00463">
    <property type="entry name" value="ZN2_CY6_FUNGAL_1"/>
    <property type="match status" value="1"/>
</dbReference>
<dbReference type="InterPro" id="IPR001138">
    <property type="entry name" value="Zn2Cys6_DnaBD"/>
</dbReference>
<feature type="domain" description="Zn(2)-C6 fungal-type" evidence="6">
    <location>
        <begin position="10"/>
        <end position="38"/>
    </location>
</feature>
<dbReference type="SMART" id="SM00066">
    <property type="entry name" value="GAL4"/>
    <property type="match status" value="1"/>
</dbReference>
<dbReference type="PANTHER" id="PTHR38791:SF12">
    <property type="entry name" value="TRANSCRIPTION FACTOR DOMAIN-CONTAINING PROTEIN-RELATED"/>
    <property type="match status" value="1"/>
</dbReference>